<comment type="caution">
    <text evidence="4">The sequence shown here is derived from an EMBL/GenBank/DDBJ whole genome shotgun (WGS) entry which is preliminary data.</text>
</comment>
<feature type="transmembrane region" description="Helical" evidence="2">
    <location>
        <begin position="45"/>
        <end position="71"/>
    </location>
</feature>
<feature type="compositionally biased region" description="Low complexity" evidence="1">
    <location>
        <begin position="144"/>
        <end position="157"/>
    </location>
</feature>
<keyword evidence="2" id="KW-1133">Transmembrane helix</keyword>
<evidence type="ECO:0000313" key="5">
    <source>
        <dbReference type="Proteomes" id="UP000666915"/>
    </source>
</evidence>
<keyword evidence="2" id="KW-0812">Transmembrane</keyword>
<gene>
    <name evidence="4" type="ORF">J4557_40055</name>
</gene>
<organism evidence="4 5">
    <name type="scientific">Actinomadura nitritigenes</name>
    <dbReference type="NCBI Taxonomy" id="134602"/>
    <lineage>
        <taxon>Bacteria</taxon>
        <taxon>Bacillati</taxon>
        <taxon>Actinomycetota</taxon>
        <taxon>Actinomycetes</taxon>
        <taxon>Streptosporangiales</taxon>
        <taxon>Thermomonosporaceae</taxon>
        <taxon>Actinomadura</taxon>
    </lineage>
</organism>
<evidence type="ECO:0000313" key="4">
    <source>
        <dbReference type="EMBL" id="MBO2443736.1"/>
    </source>
</evidence>
<keyword evidence="2" id="KW-0472">Membrane</keyword>
<feature type="compositionally biased region" description="Low complexity" evidence="1">
    <location>
        <begin position="105"/>
        <end position="133"/>
    </location>
</feature>
<keyword evidence="5" id="KW-1185">Reference proteome</keyword>
<feature type="chain" id="PRO_5045284383" description="LapA family protein" evidence="3">
    <location>
        <begin position="17"/>
        <end position="171"/>
    </location>
</feature>
<dbReference type="EMBL" id="JAGEOK010000036">
    <property type="protein sequence ID" value="MBO2443736.1"/>
    <property type="molecule type" value="Genomic_DNA"/>
</dbReference>
<feature type="compositionally biased region" description="Pro residues" evidence="1">
    <location>
        <begin position="134"/>
        <end position="143"/>
    </location>
</feature>
<name>A0ABS3RBZ0_9ACTN</name>
<evidence type="ECO:0000256" key="1">
    <source>
        <dbReference type="SAM" id="MobiDB-lite"/>
    </source>
</evidence>
<protein>
    <recommendedName>
        <fullName evidence="6">LapA family protein</fullName>
    </recommendedName>
</protein>
<reference evidence="4 5" key="1">
    <citation type="submission" date="2021-03" db="EMBL/GenBank/DDBJ databases">
        <authorList>
            <person name="Kanchanasin P."/>
            <person name="Saeng-In P."/>
            <person name="Phongsopitanun W."/>
            <person name="Yuki M."/>
            <person name="Kudo T."/>
            <person name="Ohkuma M."/>
            <person name="Tanasupawat S."/>
        </authorList>
    </citation>
    <scope>NUCLEOTIDE SEQUENCE [LARGE SCALE GENOMIC DNA]</scope>
    <source>
        <strain evidence="4 5">L46</strain>
    </source>
</reference>
<dbReference type="Proteomes" id="UP000666915">
    <property type="component" value="Unassembled WGS sequence"/>
</dbReference>
<feature type="region of interest" description="Disordered" evidence="1">
    <location>
        <begin position="91"/>
        <end position="171"/>
    </location>
</feature>
<evidence type="ECO:0008006" key="6">
    <source>
        <dbReference type="Google" id="ProtNLM"/>
    </source>
</evidence>
<sequence>MAFIGLLLLAAAAAVAAGIIMDNTDPSHLTAFGQAIPGIHNEWQVFLAGAAVAVVFVVGTMLTFAGAGRLLRARRDLRYLREEHEESLTTLEMEKRRLQRELARARQNGGPAPSAPAAAGTPPLSRQGAAAPSAPAPAAPAPSPAASAPRAPRGGPRSQVSARSPFFDRAD</sequence>
<evidence type="ECO:0000256" key="3">
    <source>
        <dbReference type="SAM" id="SignalP"/>
    </source>
</evidence>
<proteinExistence type="predicted"/>
<feature type="compositionally biased region" description="Basic and acidic residues" evidence="1">
    <location>
        <begin position="91"/>
        <end position="104"/>
    </location>
</feature>
<accession>A0ABS3RBZ0</accession>
<evidence type="ECO:0000256" key="2">
    <source>
        <dbReference type="SAM" id="Phobius"/>
    </source>
</evidence>
<dbReference type="RefSeq" id="WP_208272045.1">
    <property type="nucleotide sequence ID" value="NZ_JAGEOK010000036.1"/>
</dbReference>
<feature type="signal peptide" evidence="3">
    <location>
        <begin position="1"/>
        <end position="16"/>
    </location>
</feature>
<keyword evidence="3" id="KW-0732">Signal</keyword>